<dbReference type="SUPFAM" id="SSF49493">
    <property type="entry name" value="HSP40/DnaJ peptide-binding domain"/>
    <property type="match status" value="2"/>
</dbReference>
<gene>
    <name evidence="11 15" type="primary">dnaJ</name>
    <name evidence="15" type="ORF">IAB38_01675</name>
</gene>
<dbReference type="InterPro" id="IPR018253">
    <property type="entry name" value="DnaJ_domain_CS"/>
</dbReference>
<feature type="repeat" description="CXXCXGXG motif" evidence="11">
    <location>
        <begin position="173"/>
        <end position="180"/>
    </location>
</feature>
<feature type="repeat" description="CXXCXGXG motif" evidence="11">
    <location>
        <begin position="159"/>
        <end position="166"/>
    </location>
</feature>
<comment type="caution">
    <text evidence="15">The sequence shown here is derived from an EMBL/GenBank/DDBJ whole genome shotgun (WGS) entry which is preliminary data.</text>
</comment>
<feature type="repeat" description="CXXCXGXG motif" evidence="11">
    <location>
        <begin position="199"/>
        <end position="206"/>
    </location>
</feature>
<organism evidence="15 16">
    <name type="scientific">Candidatus Onthousia excrementipullorum</name>
    <dbReference type="NCBI Taxonomy" id="2840884"/>
    <lineage>
        <taxon>Bacteria</taxon>
        <taxon>Bacillati</taxon>
        <taxon>Bacillota</taxon>
        <taxon>Bacilli</taxon>
        <taxon>Candidatus Onthousia</taxon>
    </lineage>
</organism>
<evidence type="ECO:0000256" key="4">
    <source>
        <dbReference type="ARBA" id="ARBA00022737"/>
    </source>
</evidence>
<feature type="binding site" evidence="11">
    <location>
        <position position="213"/>
    </location>
    <ligand>
        <name>Zn(2+)</name>
        <dbReference type="ChEBI" id="CHEBI:29105"/>
        <label>1</label>
    </ligand>
</feature>
<feature type="binding site" evidence="11">
    <location>
        <position position="159"/>
    </location>
    <ligand>
        <name>Zn(2+)</name>
        <dbReference type="ChEBI" id="CHEBI:29105"/>
        <label>1</label>
    </ligand>
</feature>
<evidence type="ECO:0000256" key="12">
    <source>
        <dbReference type="PROSITE-ProRule" id="PRU00546"/>
    </source>
</evidence>
<dbReference type="NCBIfam" id="NF008035">
    <property type="entry name" value="PRK10767.1"/>
    <property type="match status" value="1"/>
</dbReference>
<feature type="binding site" evidence="11">
    <location>
        <position position="216"/>
    </location>
    <ligand>
        <name>Zn(2+)</name>
        <dbReference type="ChEBI" id="CHEBI:29105"/>
        <label>1</label>
    </ligand>
</feature>
<dbReference type="GO" id="GO:0005737">
    <property type="term" value="C:cytoplasm"/>
    <property type="evidence" value="ECO:0007669"/>
    <property type="project" value="UniProtKB-SubCell"/>
</dbReference>
<dbReference type="InterPro" id="IPR012724">
    <property type="entry name" value="DnaJ"/>
</dbReference>
<dbReference type="CDD" id="cd10747">
    <property type="entry name" value="DnaJ_C"/>
    <property type="match status" value="1"/>
</dbReference>
<dbReference type="Proteomes" id="UP000824232">
    <property type="component" value="Unassembled WGS sequence"/>
</dbReference>
<dbReference type="GO" id="GO:0005524">
    <property type="term" value="F:ATP binding"/>
    <property type="evidence" value="ECO:0007669"/>
    <property type="project" value="InterPro"/>
</dbReference>
<feature type="repeat" description="CXXCXGXG motif" evidence="11">
    <location>
        <begin position="213"/>
        <end position="220"/>
    </location>
</feature>
<comment type="cofactor">
    <cofactor evidence="11">
        <name>Zn(2+)</name>
        <dbReference type="ChEBI" id="CHEBI:29105"/>
    </cofactor>
    <text evidence="11">Binds 2 Zn(2+) ions per monomer.</text>
</comment>
<dbReference type="GO" id="GO:0008270">
    <property type="term" value="F:zinc ion binding"/>
    <property type="evidence" value="ECO:0007669"/>
    <property type="project" value="UniProtKB-UniRule"/>
</dbReference>
<evidence type="ECO:0000256" key="9">
    <source>
        <dbReference type="ARBA" id="ARBA00061004"/>
    </source>
</evidence>
<dbReference type="InterPro" id="IPR001305">
    <property type="entry name" value="HSP_DnaJ_Cys-rich_dom"/>
</dbReference>
<comment type="domain">
    <text evidence="11">The J domain is necessary and sufficient to stimulate DnaK ATPase activity. Zinc center 1 plays an important role in the autonomous, DnaK-independent chaperone activity of DnaJ. Zinc center 2 is essential for interaction with DnaK and for DnaJ activity.</text>
</comment>
<reference evidence="15" key="1">
    <citation type="submission" date="2020-10" db="EMBL/GenBank/DDBJ databases">
        <authorList>
            <person name="Gilroy R."/>
        </authorList>
    </citation>
    <scope>NUCLEOTIDE SEQUENCE</scope>
    <source>
        <strain evidence="15">CHK184-20233</strain>
    </source>
</reference>
<dbReference type="InterPro" id="IPR001623">
    <property type="entry name" value="DnaJ_domain"/>
</dbReference>
<feature type="binding site" evidence="11">
    <location>
        <position position="199"/>
    </location>
    <ligand>
        <name>Zn(2+)</name>
        <dbReference type="ChEBI" id="CHEBI:29105"/>
        <label>2</label>
    </ligand>
</feature>
<evidence type="ECO:0000259" key="13">
    <source>
        <dbReference type="PROSITE" id="PS50076"/>
    </source>
</evidence>
<dbReference type="PROSITE" id="PS51188">
    <property type="entry name" value="ZF_CR"/>
    <property type="match status" value="1"/>
</dbReference>
<dbReference type="SMART" id="SM00271">
    <property type="entry name" value="DnaJ"/>
    <property type="match status" value="1"/>
</dbReference>
<dbReference type="PANTHER" id="PTHR43096">
    <property type="entry name" value="DNAJ HOMOLOG 1, MITOCHONDRIAL-RELATED"/>
    <property type="match status" value="1"/>
</dbReference>
<dbReference type="PROSITE" id="PS00636">
    <property type="entry name" value="DNAJ_1"/>
    <property type="match status" value="1"/>
</dbReference>
<comment type="similarity">
    <text evidence="9 11">Belongs to the DnaJ family.</text>
</comment>
<keyword evidence="1 11" id="KW-0963">Cytoplasm</keyword>
<dbReference type="InterPro" id="IPR036869">
    <property type="entry name" value="J_dom_sf"/>
</dbReference>
<dbReference type="GO" id="GO:0006260">
    <property type="term" value="P:DNA replication"/>
    <property type="evidence" value="ECO:0007669"/>
    <property type="project" value="UniProtKB-KW"/>
</dbReference>
<evidence type="ECO:0000256" key="5">
    <source>
        <dbReference type="ARBA" id="ARBA00022771"/>
    </source>
</evidence>
<dbReference type="InterPro" id="IPR008971">
    <property type="entry name" value="HSP40/DnaJ_pept-bd"/>
</dbReference>
<evidence type="ECO:0000256" key="1">
    <source>
        <dbReference type="ARBA" id="ARBA00022490"/>
    </source>
</evidence>
<protein>
    <recommendedName>
        <fullName evidence="10 11">Chaperone protein DnaJ</fullName>
    </recommendedName>
</protein>
<evidence type="ECO:0000256" key="8">
    <source>
        <dbReference type="ARBA" id="ARBA00023186"/>
    </source>
</evidence>
<feature type="binding site" evidence="11">
    <location>
        <position position="176"/>
    </location>
    <ligand>
        <name>Zn(2+)</name>
        <dbReference type="ChEBI" id="CHEBI:29105"/>
        <label>2</label>
    </ligand>
</feature>
<keyword evidence="4 11" id="KW-0677">Repeat</keyword>
<dbReference type="InterPro" id="IPR002939">
    <property type="entry name" value="DnaJ_C"/>
</dbReference>
<proteinExistence type="inferred from homology"/>
<feature type="binding site" evidence="11">
    <location>
        <position position="173"/>
    </location>
    <ligand>
        <name>Zn(2+)</name>
        <dbReference type="ChEBI" id="CHEBI:29105"/>
        <label>2</label>
    </ligand>
</feature>
<dbReference type="PROSITE" id="PS50076">
    <property type="entry name" value="DNAJ_2"/>
    <property type="match status" value="1"/>
</dbReference>
<evidence type="ECO:0000256" key="7">
    <source>
        <dbReference type="ARBA" id="ARBA00023016"/>
    </source>
</evidence>
<dbReference type="FunFam" id="1.10.287.110:FF:000031">
    <property type="entry name" value="Molecular chaperone DnaJ"/>
    <property type="match status" value="1"/>
</dbReference>
<comment type="subcellular location">
    <subcellularLocation>
        <location evidence="11">Cytoplasm</location>
    </subcellularLocation>
</comment>
<dbReference type="CDD" id="cd06257">
    <property type="entry name" value="DnaJ"/>
    <property type="match status" value="1"/>
</dbReference>
<dbReference type="SUPFAM" id="SSF57938">
    <property type="entry name" value="DnaJ/Hsp40 cysteine-rich domain"/>
    <property type="match status" value="1"/>
</dbReference>
<dbReference type="Gene3D" id="6.20.20.10">
    <property type="match status" value="2"/>
</dbReference>
<keyword evidence="3 11" id="KW-0479">Metal-binding</keyword>
<evidence type="ECO:0000256" key="2">
    <source>
        <dbReference type="ARBA" id="ARBA00022705"/>
    </source>
</evidence>
<dbReference type="AlphaFoldDB" id="A0A9D1DTG9"/>
<keyword evidence="2 11" id="KW-0235">DNA replication</keyword>
<dbReference type="Pfam" id="PF00684">
    <property type="entry name" value="DnaJ_CXXCXGXG"/>
    <property type="match status" value="1"/>
</dbReference>
<evidence type="ECO:0000256" key="3">
    <source>
        <dbReference type="ARBA" id="ARBA00022723"/>
    </source>
</evidence>
<keyword evidence="7 11" id="KW-0346">Stress response</keyword>
<dbReference type="PANTHER" id="PTHR43096:SF52">
    <property type="entry name" value="DNAJ HOMOLOG 1, MITOCHONDRIAL-RELATED"/>
    <property type="match status" value="1"/>
</dbReference>
<dbReference type="GO" id="GO:0031072">
    <property type="term" value="F:heat shock protein binding"/>
    <property type="evidence" value="ECO:0007669"/>
    <property type="project" value="InterPro"/>
</dbReference>
<dbReference type="Gene3D" id="1.10.287.110">
    <property type="entry name" value="DnaJ domain"/>
    <property type="match status" value="1"/>
</dbReference>
<feature type="zinc finger region" description="CR-type" evidence="12">
    <location>
        <begin position="146"/>
        <end position="225"/>
    </location>
</feature>
<dbReference type="InterPro" id="IPR036410">
    <property type="entry name" value="HSP_DnaJ_Cys-rich_dom_sf"/>
</dbReference>
<dbReference type="Pfam" id="PF01556">
    <property type="entry name" value="DnaJ_C"/>
    <property type="match status" value="1"/>
</dbReference>
<comment type="subunit">
    <text evidence="11">Homodimer.</text>
</comment>
<keyword evidence="6 11" id="KW-0862">Zinc</keyword>
<dbReference type="SUPFAM" id="SSF46565">
    <property type="entry name" value="Chaperone J-domain"/>
    <property type="match status" value="1"/>
</dbReference>
<dbReference type="FunFam" id="2.60.260.20:FF:000005">
    <property type="entry name" value="Chaperone protein dnaJ 1, mitochondrial"/>
    <property type="match status" value="1"/>
</dbReference>
<dbReference type="GO" id="GO:0051082">
    <property type="term" value="F:unfolded protein binding"/>
    <property type="evidence" value="ECO:0007669"/>
    <property type="project" value="UniProtKB-UniRule"/>
</dbReference>
<feature type="domain" description="CR-type" evidence="14">
    <location>
        <begin position="146"/>
        <end position="225"/>
    </location>
</feature>
<dbReference type="Pfam" id="PF00226">
    <property type="entry name" value="DnaJ"/>
    <property type="match status" value="1"/>
</dbReference>
<dbReference type="FunFam" id="2.10.230.10:FF:000002">
    <property type="entry name" value="Molecular chaperone DnaJ"/>
    <property type="match status" value="1"/>
</dbReference>
<accession>A0A9D1DTG9</accession>
<keyword evidence="5 11" id="KW-0863">Zinc-finger</keyword>
<evidence type="ECO:0000256" key="11">
    <source>
        <dbReference type="HAMAP-Rule" id="MF_01152"/>
    </source>
</evidence>
<feature type="binding site" evidence="11">
    <location>
        <position position="162"/>
    </location>
    <ligand>
        <name>Zn(2+)</name>
        <dbReference type="ChEBI" id="CHEBI:29105"/>
        <label>1</label>
    </ligand>
</feature>
<sequence length="381" mass="41822">MATKRDYYEVLGVSKNATKDEIKSAFRKLAKKYHPDISKEENAEEKFKEVQEAYSVLSDDNKRRQYDQFGHAGVNGPGASGGAGFGGFNGAGFGFDASDLGDIFDDLFGGGFGFGGSSSRSRGSRARRGSDILMQVELSFEEAIYGCEKDFDLDVVTECDKCDGKGGFGEETCKRCHGSGTITSEQRTILGSFMTKTTCPECNGKGKTYKEVCSKCRGKGQVKSHKTITVNVPSGIDNGERLRVPGRGHAGENGGSSGDLYLEFHIKEHKYYERDGLDIYLEVPINMAEAVLGCKKEIPTIYGNVKLTIPGGTDSGDKQRLKGKGIKDSTSRRVGDMYVIFKVVTPKKLSRDQKKLFESLSKTDLDDSEIDRFTRFTKNND</sequence>
<feature type="domain" description="J" evidence="13">
    <location>
        <begin position="6"/>
        <end position="70"/>
    </location>
</feature>
<keyword evidence="8 11" id="KW-0143">Chaperone</keyword>
<evidence type="ECO:0000259" key="14">
    <source>
        <dbReference type="PROSITE" id="PS51188"/>
    </source>
</evidence>
<name>A0A9D1DTG9_9FIRM</name>
<dbReference type="NCBIfam" id="TIGR02349">
    <property type="entry name" value="DnaJ_bact"/>
    <property type="match status" value="1"/>
</dbReference>
<dbReference type="CDD" id="cd10719">
    <property type="entry name" value="DnaJ_zf"/>
    <property type="match status" value="1"/>
</dbReference>
<evidence type="ECO:0000313" key="15">
    <source>
        <dbReference type="EMBL" id="HIR58737.1"/>
    </source>
</evidence>
<evidence type="ECO:0000256" key="6">
    <source>
        <dbReference type="ARBA" id="ARBA00022833"/>
    </source>
</evidence>
<reference evidence="15" key="2">
    <citation type="journal article" date="2021" name="PeerJ">
        <title>Extensive microbial diversity within the chicken gut microbiome revealed by metagenomics and culture.</title>
        <authorList>
            <person name="Gilroy R."/>
            <person name="Ravi A."/>
            <person name="Getino M."/>
            <person name="Pursley I."/>
            <person name="Horton D.L."/>
            <person name="Alikhan N.F."/>
            <person name="Baker D."/>
            <person name="Gharbi K."/>
            <person name="Hall N."/>
            <person name="Watson M."/>
            <person name="Adriaenssens E.M."/>
            <person name="Foster-Nyarko E."/>
            <person name="Jarju S."/>
            <person name="Secka A."/>
            <person name="Antonio M."/>
            <person name="Oren A."/>
            <person name="Chaudhuri R.R."/>
            <person name="La Ragione R."/>
            <person name="Hildebrand F."/>
            <person name="Pallen M.J."/>
        </authorList>
    </citation>
    <scope>NUCLEOTIDE SEQUENCE</scope>
    <source>
        <strain evidence="15">CHK184-20233</strain>
    </source>
</reference>
<dbReference type="GO" id="GO:0042026">
    <property type="term" value="P:protein refolding"/>
    <property type="evidence" value="ECO:0007669"/>
    <property type="project" value="TreeGrafter"/>
</dbReference>
<feature type="binding site" evidence="11">
    <location>
        <position position="202"/>
    </location>
    <ligand>
        <name>Zn(2+)</name>
        <dbReference type="ChEBI" id="CHEBI:29105"/>
        <label>2</label>
    </ligand>
</feature>
<dbReference type="EMBL" id="DVHC01000019">
    <property type="protein sequence ID" value="HIR58737.1"/>
    <property type="molecule type" value="Genomic_DNA"/>
</dbReference>
<dbReference type="HAMAP" id="MF_01152">
    <property type="entry name" value="DnaJ"/>
    <property type="match status" value="1"/>
</dbReference>
<evidence type="ECO:0000313" key="16">
    <source>
        <dbReference type="Proteomes" id="UP000824232"/>
    </source>
</evidence>
<dbReference type="GO" id="GO:0009408">
    <property type="term" value="P:response to heat"/>
    <property type="evidence" value="ECO:0007669"/>
    <property type="project" value="InterPro"/>
</dbReference>
<dbReference type="Gene3D" id="2.60.260.20">
    <property type="entry name" value="Urease metallochaperone UreE, N-terminal domain"/>
    <property type="match status" value="2"/>
</dbReference>
<dbReference type="PRINTS" id="PR00625">
    <property type="entry name" value="JDOMAIN"/>
</dbReference>
<comment type="function">
    <text evidence="11">Participates actively in the response to hyperosmotic and heat shock by preventing the aggregation of stress-denatured proteins and by disaggregating proteins, also in an autonomous, DnaK-independent fashion. Unfolded proteins bind initially to DnaJ; upon interaction with the DnaJ-bound protein, DnaK hydrolyzes its bound ATP, resulting in the formation of a stable complex. GrpE releases ADP from DnaK; ATP binding to DnaK triggers the release of the substrate protein, thus completing the reaction cycle. Several rounds of ATP-dependent interactions between DnaJ, DnaK and GrpE are required for fully efficient folding. Also involved, together with DnaK and GrpE, in the DNA replication of plasmids through activation of initiation proteins.</text>
</comment>
<evidence type="ECO:0000256" key="10">
    <source>
        <dbReference type="ARBA" id="ARBA00067609"/>
    </source>
</evidence>